<dbReference type="Proteomes" id="UP001314170">
    <property type="component" value="Unassembled WGS sequence"/>
</dbReference>
<feature type="region of interest" description="Disordered" evidence="1">
    <location>
        <begin position="1"/>
        <end position="120"/>
    </location>
</feature>
<feature type="compositionally biased region" description="Basic and acidic residues" evidence="1">
    <location>
        <begin position="1"/>
        <end position="12"/>
    </location>
</feature>
<dbReference type="EMBL" id="CAWUPB010001194">
    <property type="protein sequence ID" value="CAK7354254.1"/>
    <property type="molecule type" value="Genomic_DNA"/>
</dbReference>
<dbReference type="PANTHER" id="PTHR33638">
    <property type="entry name" value="SELENOPROTEIN H"/>
    <property type="match status" value="1"/>
</dbReference>
<evidence type="ECO:0000256" key="1">
    <source>
        <dbReference type="SAM" id="MobiDB-lite"/>
    </source>
</evidence>
<proteinExistence type="predicted"/>
<evidence type="ECO:0008006" key="4">
    <source>
        <dbReference type="Google" id="ProtNLM"/>
    </source>
</evidence>
<accession>A0AAV1SPS4</accession>
<name>A0AAV1SPS4_9ROSI</name>
<dbReference type="InterPro" id="IPR052674">
    <property type="entry name" value="SelWTH-like"/>
</dbReference>
<feature type="compositionally biased region" description="Low complexity" evidence="1">
    <location>
        <begin position="20"/>
        <end position="29"/>
    </location>
</feature>
<feature type="compositionally biased region" description="Low complexity" evidence="1">
    <location>
        <begin position="67"/>
        <end position="86"/>
    </location>
</feature>
<dbReference type="AlphaFoldDB" id="A0AAV1SPS4"/>
<comment type="caution">
    <text evidence="2">The sequence shown here is derived from an EMBL/GenBank/DDBJ whole genome shotgun (WGS) entry which is preliminary data.</text>
</comment>
<evidence type="ECO:0000313" key="3">
    <source>
        <dbReference type="Proteomes" id="UP001314170"/>
    </source>
</evidence>
<organism evidence="2 3">
    <name type="scientific">Dovyalis caffra</name>
    <dbReference type="NCBI Taxonomy" id="77055"/>
    <lineage>
        <taxon>Eukaryota</taxon>
        <taxon>Viridiplantae</taxon>
        <taxon>Streptophyta</taxon>
        <taxon>Embryophyta</taxon>
        <taxon>Tracheophyta</taxon>
        <taxon>Spermatophyta</taxon>
        <taxon>Magnoliopsida</taxon>
        <taxon>eudicotyledons</taxon>
        <taxon>Gunneridae</taxon>
        <taxon>Pentapetalae</taxon>
        <taxon>rosids</taxon>
        <taxon>fabids</taxon>
        <taxon>Malpighiales</taxon>
        <taxon>Salicaceae</taxon>
        <taxon>Flacourtieae</taxon>
        <taxon>Dovyalis</taxon>
    </lineage>
</organism>
<evidence type="ECO:0000313" key="2">
    <source>
        <dbReference type="EMBL" id="CAK7354254.1"/>
    </source>
</evidence>
<keyword evidence="3" id="KW-1185">Reference proteome</keyword>
<reference evidence="2 3" key="1">
    <citation type="submission" date="2024-01" db="EMBL/GenBank/DDBJ databases">
        <authorList>
            <person name="Waweru B."/>
        </authorList>
    </citation>
    <scope>NUCLEOTIDE SEQUENCE [LARGE SCALE GENOMIC DNA]</scope>
</reference>
<gene>
    <name evidence="2" type="ORF">DCAF_LOCUS25143</name>
</gene>
<dbReference type="GO" id="GO:0005794">
    <property type="term" value="C:Golgi apparatus"/>
    <property type="evidence" value="ECO:0007669"/>
    <property type="project" value="TreeGrafter"/>
</dbReference>
<protein>
    <recommendedName>
        <fullName evidence="4">Selenoprotein H</fullName>
    </recommendedName>
</protein>
<feature type="compositionally biased region" description="Acidic residues" evidence="1">
    <location>
        <begin position="87"/>
        <end position="109"/>
    </location>
</feature>
<dbReference type="PANTHER" id="PTHR33638:SF1">
    <property type="entry name" value="SELENOPROTEIN H"/>
    <property type="match status" value="1"/>
</dbReference>
<sequence>MAPRKKADETKTKPLPKPATRTSTRLTRSSAKRLNARLTELSTDSGKKRKQGKAEESKTKEKKVKTAAETATATATATSTEAQVEVNNEDEKEEKDEADEDGDGDEVKEEDVKGKITSTGDGANKTIVIEHCKQCNAFKTRAMQVKDGLLSAFPGISVLLNPEKVLLLNVINLYTQLLVGSTIELLVRLPEPLGSMTFSIPDVHPNLNLFH</sequence>